<dbReference type="EMBL" id="DTCK01000013">
    <property type="protein sequence ID" value="HGQ35524.1"/>
    <property type="molecule type" value="Genomic_DNA"/>
</dbReference>
<proteinExistence type="predicted"/>
<dbReference type="InterPro" id="IPR006675">
    <property type="entry name" value="HDIG_dom"/>
</dbReference>
<protein>
    <submittedName>
        <fullName evidence="3">HD domain-containing protein</fullName>
    </submittedName>
</protein>
<accession>A0A7C4JIS0</accession>
<evidence type="ECO:0000259" key="1">
    <source>
        <dbReference type="SMART" id="SM00471"/>
    </source>
</evidence>
<dbReference type="SMART" id="SM00471">
    <property type="entry name" value="HDc"/>
    <property type="match status" value="1"/>
</dbReference>
<organism evidence="3">
    <name type="scientific">Ignisphaera aggregans</name>
    <dbReference type="NCBI Taxonomy" id="334771"/>
    <lineage>
        <taxon>Archaea</taxon>
        <taxon>Thermoproteota</taxon>
        <taxon>Thermoprotei</taxon>
        <taxon>Desulfurococcales</taxon>
        <taxon>Desulfurococcaceae</taxon>
        <taxon>Ignisphaera</taxon>
    </lineage>
</organism>
<dbReference type="EMBL" id="DTBD01000013">
    <property type="protein sequence ID" value="HGQ63974.1"/>
    <property type="molecule type" value="Genomic_DNA"/>
</dbReference>
<dbReference type="NCBIfam" id="TIGR00277">
    <property type="entry name" value="HDIG"/>
    <property type="match status" value="1"/>
</dbReference>
<dbReference type="InterPro" id="IPR006674">
    <property type="entry name" value="HD_domain"/>
</dbReference>
<dbReference type="SUPFAM" id="SSF109604">
    <property type="entry name" value="HD-domain/PDEase-like"/>
    <property type="match status" value="1"/>
</dbReference>
<reference evidence="3" key="1">
    <citation type="journal article" date="2020" name="mSystems">
        <title>Genome- and Community-Level Interaction Insights into Carbon Utilization and Element Cycling Functions of Hydrothermarchaeota in Hydrothermal Sediment.</title>
        <authorList>
            <person name="Zhou Z."/>
            <person name="Liu Y."/>
            <person name="Xu W."/>
            <person name="Pan J."/>
            <person name="Luo Z.H."/>
            <person name="Li M."/>
        </authorList>
    </citation>
    <scope>NUCLEOTIDE SEQUENCE [LARGE SCALE GENOMIC DNA]</scope>
    <source>
        <strain evidence="3">SpSt-637</strain>
        <strain evidence="2">SpSt-667</strain>
    </source>
</reference>
<evidence type="ECO:0000313" key="3">
    <source>
        <dbReference type="EMBL" id="HGQ63974.1"/>
    </source>
</evidence>
<dbReference type="Pfam" id="PF01966">
    <property type="entry name" value="HD"/>
    <property type="match status" value="1"/>
</dbReference>
<dbReference type="Gene3D" id="1.10.3210.10">
    <property type="entry name" value="Hypothetical protein af1432"/>
    <property type="match status" value="1"/>
</dbReference>
<dbReference type="CDD" id="cd00077">
    <property type="entry name" value="HDc"/>
    <property type="match status" value="1"/>
</dbReference>
<name>A0A7C4JIS0_9CREN</name>
<feature type="domain" description="HD/PDEase" evidence="1">
    <location>
        <begin position="59"/>
        <end position="184"/>
    </location>
</feature>
<dbReference type="InterPro" id="IPR003607">
    <property type="entry name" value="HD/PDEase_dom"/>
</dbReference>
<sequence length="237" mass="26965">MYIHEYVEKLKSIALSINNDDVKKIVLDLLENPRLSFASNKPLIQVEVSPAAPRKHHMFTGGLFVHTYSVAKIALTLCNIFEEIYGIPINKDLVIAASILHDIFKYYQYTIDDKEGGYKARDDWYLSHDYAIVAELALRGAKDDLIRVVSEVHGIAPIKTFEGLIVHLADTIDARFGEYIQNNAISLLKELEDYDIKPYAILDEIIKSEGPKVLGFLAKDRDIFIDIVRNKIMKVLE</sequence>
<comment type="caution">
    <text evidence="3">The sequence shown here is derived from an EMBL/GenBank/DDBJ whole genome shotgun (WGS) entry which is preliminary data.</text>
</comment>
<gene>
    <name evidence="3" type="ORF">ENU08_01865</name>
    <name evidence="2" type="ORF">ENU41_02445</name>
</gene>
<dbReference type="AlphaFoldDB" id="A0A7C4JIS0"/>
<evidence type="ECO:0000313" key="2">
    <source>
        <dbReference type="EMBL" id="HGQ35524.1"/>
    </source>
</evidence>